<dbReference type="InterPro" id="IPR050276">
    <property type="entry name" value="MshD_Acetyltransferase"/>
</dbReference>
<dbReference type="SUPFAM" id="SSF55729">
    <property type="entry name" value="Acyl-CoA N-acyltransferases (Nat)"/>
    <property type="match status" value="1"/>
</dbReference>
<dbReference type="Gene3D" id="3.40.630.30">
    <property type="match status" value="1"/>
</dbReference>
<protein>
    <recommendedName>
        <fullName evidence="1">N-acetyltransferase domain-containing protein</fullName>
    </recommendedName>
</protein>
<dbReference type="InterPro" id="IPR000182">
    <property type="entry name" value="GNAT_dom"/>
</dbReference>
<feature type="domain" description="N-acetyltransferase" evidence="1">
    <location>
        <begin position="4"/>
        <end position="153"/>
    </location>
</feature>
<gene>
    <name evidence="2" type="ORF">SDC9_161716</name>
</gene>
<dbReference type="InterPro" id="IPR016181">
    <property type="entry name" value="Acyl_CoA_acyltransferase"/>
</dbReference>
<sequence>MDNVLLRNERESDYRAVEALTRDAFWNEHFPGCNEHYLIHIMRTSDAFVKELDFVAELEGKIVGHIAYARAKIARDGGDEIDVLTFGPLSVLPALQGKGIGGKLVNHTLALAKQLGYTSVLIYGDPDYYHRFGFVAAKTYGIGTADNMYMPALQALELVSGALSDARGRFFEGEIYNVNEAAVKAFERGFEPKKLLSGLPSQIKFLKMLEQRVPRS</sequence>
<dbReference type="PROSITE" id="PS51186">
    <property type="entry name" value="GNAT"/>
    <property type="match status" value="1"/>
</dbReference>
<evidence type="ECO:0000259" key="1">
    <source>
        <dbReference type="PROSITE" id="PS51186"/>
    </source>
</evidence>
<dbReference type="AlphaFoldDB" id="A0A645FM16"/>
<evidence type="ECO:0000313" key="2">
    <source>
        <dbReference type="EMBL" id="MPN14389.1"/>
    </source>
</evidence>
<name>A0A645FM16_9ZZZZ</name>
<dbReference type="EMBL" id="VSSQ01061014">
    <property type="protein sequence ID" value="MPN14389.1"/>
    <property type="molecule type" value="Genomic_DNA"/>
</dbReference>
<dbReference type="Pfam" id="PF13508">
    <property type="entry name" value="Acetyltransf_7"/>
    <property type="match status" value="1"/>
</dbReference>
<proteinExistence type="predicted"/>
<accession>A0A645FM16</accession>
<comment type="caution">
    <text evidence="2">The sequence shown here is derived from an EMBL/GenBank/DDBJ whole genome shotgun (WGS) entry which is preliminary data.</text>
</comment>
<dbReference type="CDD" id="cd04301">
    <property type="entry name" value="NAT_SF"/>
    <property type="match status" value="1"/>
</dbReference>
<dbReference type="PANTHER" id="PTHR43617">
    <property type="entry name" value="L-AMINO ACID N-ACETYLTRANSFERASE"/>
    <property type="match status" value="1"/>
</dbReference>
<dbReference type="GO" id="GO:0016747">
    <property type="term" value="F:acyltransferase activity, transferring groups other than amino-acyl groups"/>
    <property type="evidence" value="ECO:0007669"/>
    <property type="project" value="InterPro"/>
</dbReference>
<reference evidence="2" key="1">
    <citation type="submission" date="2019-08" db="EMBL/GenBank/DDBJ databases">
        <authorList>
            <person name="Kucharzyk K."/>
            <person name="Murdoch R.W."/>
            <person name="Higgins S."/>
            <person name="Loffler F."/>
        </authorList>
    </citation>
    <scope>NUCLEOTIDE SEQUENCE</scope>
</reference>
<organism evidence="2">
    <name type="scientific">bioreactor metagenome</name>
    <dbReference type="NCBI Taxonomy" id="1076179"/>
    <lineage>
        <taxon>unclassified sequences</taxon>
        <taxon>metagenomes</taxon>
        <taxon>ecological metagenomes</taxon>
    </lineage>
</organism>
<dbReference type="PANTHER" id="PTHR43617:SF38">
    <property type="entry name" value="N-ACETYLTRANSFERASE DOMAIN-CONTAINING PROTEIN"/>
    <property type="match status" value="1"/>
</dbReference>